<proteinExistence type="predicted"/>
<keyword evidence="4" id="KW-1185">Reference proteome</keyword>
<protein>
    <recommendedName>
        <fullName evidence="2">Glycosyl transferase CAP10 domain-containing protein</fullName>
    </recommendedName>
</protein>
<accession>A0A8H6J3V4</accession>
<dbReference type="InterPro" id="IPR006598">
    <property type="entry name" value="CAP10"/>
</dbReference>
<dbReference type="Proteomes" id="UP000652219">
    <property type="component" value="Unassembled WGS sequence"/>
</dbReference>
<keyword evidence="1" id="KW-1133">Transmembrane helix</keyword>
<dbReference type="EMBL" id="WIGN01000171">
    <property type="protein sequence ID" value="KAF6805888.1"/>
    <property type="molecule type" value="Genomic_DNA"/>
</dbReference>
<dbReference type="Pfam" id="PF05686">
    <property type="entry name" value="Glyco_transf_90"/>
    <property type="match status" value="1"/>
</dbReference>
<name>A0A8H6J3V4_9PEZI</name>
<evidence type="ECO:0000313" key="3">
    <source>
        <dbReference type="EMBL" id="KAF6805888.1"/>
    </source>
</evidence>
<feature type="transmembrane region" description="Helical" evidence="1">
    <location>
        <begin position="208"/>
        <end position="229"/>
    </location>
</feature>
<dbReference type="SMART" id="SM00672">
    <property type="entry name" value="CAP10"/>
    <property type="match status" value="1"/>
</dbReference>
<feature type="transmembrane region" description="Helical" evidence="1">
    <location>
        <begin position="235"/>
        <end position="254"/>
    </location>
</feature>
<dbReference type="InterPro" id="IPR051091">
    <property type="entry name" value="O-Glucosyltr/Glycosyltrsf_90"/>
</dbReference>
<feature type="transmembrane region" description="Helical" evidence="1">
    <location>
        <begin position="139"/>
        <end position="161"/>
    </location>
</feature>
<sequence length="855" mass="95068">MLRLPTVDDLSSHVTVQAALAFGFAVLAQYESSNEIELCSELLCWVLLPVLVRREKGKTAHVDTDGTSKTVLPAHMGSRKNGASPTSLWLVALGLLLASVYRAESRTAIAFLPALLPMLYSAQEHLLRPDFDPARPPQSILRAATNTVWGMTLVAAWAILTLTTWDIRPYVLSCVPAVALCVAYGAFLNGASPRRVRLFPSVNFEASLVALASRLIILLTLALVIDAVVFGFPAISVQSALLLGFFKAFAWYYTNQLARHSSWCIAPAVGVFSTMFVSDPFAQPSEFLALSHISGAFFSFLHVFSALSRRGSPSPFLWALPGVLFLPYLANIWSITVSGSLASSFTGSFPLHPVEALSRAAEEGFQTLLARQSSNYTAAHAEYRRRYGIDPPSGFAAWFEFATFHGSLIIDDFDSIYESVSPFWAMSGKEVAQIMDDVHQAPGNELWLCSFSGTRAETRCRHPTRSFDRHLQFSFNKLLGGLGAGTLPDMKFLVNHLDEPRVLIPPLVARGGGSGHAFGNGRFRLADLSGAVAGREIDKYCPPNTDEQTGGNARNSTVETYGLPLVIDPHVDNDLCRHPEIKVLHGLMARPKSFRLIEGLVPALSTGSPSTMGDILFPSPAYMEDEFQYDETVDLDWSQKHNNVYWAGSTTGGYASDSLWKSYHRQRLVSLAQNMDEDGTDNVYLRQTGGKVERVQWSFVNSRLFDVAFTRIFQCARTQCRDQLSYFRLKYWANKNEAFRSRLAFDLDGNGISGRYYKILASRSTPLKQTILREWHDDRLAPWVHYVPVSLGLKELPELVNYLTSSEPGQARAKLIADQGREWFGRAFREVDLTIYLYRLLLELARLQDPARQPT</sequence>
<keyword evidence="1" id="KW-0812">Transmembrane</keyword>
<evidence type="ECO:0000313" key="4">
    <source>
        <dbReference type="Proteomes" id="UP000652219"/>
    </source>
</evidence>
<feature type="transmembrane region" description="Helical" evidence="1">
    <location>
        <begin position="287"/>
        <end position="304"/>
    </location>
</feature>
<reference evidence="3 4" key="1">
    <citation type="journal article" date="2020" name="Phytopathology">
        <title>Genome Sequence Resources of Colletotrichum truncatum, C. plurivorum, C. musicola, and C. sojae: Four Species Pathogenic to Soybean (Glycine max).</title>
        <authorList>
            <person name="Rogerio F."/>
            <person name="Boufleur T.R."/>
            <person name="Ciampi-Guillardi M."/>
            <person name="Sukno S.A."/>
            <person name="Thon M.R."/>
            <person name="Massola Junior N.S."/>
            <person name="Baroncelli R."/>
        </authorList>
    </citation>
    <scope>NUCLEOTIDE SEQUENCE [LARGE SCALE GENOMIC DNA]</scope>
    <source>
        <strain evidence="3 4">LFN0009</strain>
    </source>
</reference>
<feature type="transmembrane region" description="Helical" evidence="1">
    <location>
        <begin position="167"/>
        <end position="187"/>
    </location>
</feature>
<organism evidence="3 4">
    <name type="scientific">Colletotrichum sojae</name>
    <dbReference type="NCBI Taxonomy" id="2175907"/>
    <lineage>
        <taxon>Eukaryota</taxon>
        <taxon>Fungi</taxon>
        <taxon>Dikarya</taxon>
        <taxon>Ascomycota</taxon>
        <taxon>Pezizomycotina</taxon>
        <taxon>Sordariomycetes</taxon>
        <taxon>Hypocreomycetidae</taxon>
        <taxon>Glomerellales</taxon>
        <taxon>Glomerellaceae</taxon>
        <taxon>Colletotrichum</taxon>
        <taxon>Colletotrichum orchidearum species complex</taxon>
    </lineage>
</organism>
<feature type="transmembrane region" description="Helical" evidence="1">
    <location>
        <begin position="86"/>
        <end position="103"/>
    </location>
</feature>
<gene>
    <name evidence="3" type="ORF">CSOJ01_09184</name>
</gene>
<dbReference type="PANTHER" id="PTHR12203:SF61">
    <property type="entry name" value="CAPSULE PROTEIN"/>
    <property type="match status" value="1"/>
</dbReference>
<evidence type="ECO:0000256" key="1">
    <source>
        <dbReference type="SAM" id="Phobius"/>
    </source>
</evidence>
<evidence type="ECO:0000259" key="2">
    <source>
        <dbReference type="SMART" id="SM00672"/>
    </source>
</evidence>
<dbReference type="AlphaFoldDB" id="A0A8H6J3V4"/>
<keyword evidence="1" id="KW-0472">Membrane</keyword>
<feature type="domain" description="Glycosyl transferase CAP10" evidence="2">
    <location>
        <begin position="562"/>
        <end position="851"/>
    </location>
</feature>
<dbReference type="PANTHER" id="PTHR12203">
    <property type="entry name" value="KDEL LYS-ASP-GLU-LEU CONTAINING - RELATED"/>
    <property type="match status" value="1"/>
</dbReference>
<feature type="transmembrane region" description="Helical" evidence="1">
    <location>
        <begin position="316"/>
        <end position="335"/>
    </location>
</feature>
<feature type="transmembrane region" description="Helical" evidence="1">
    <location>
        <begin position="261"/>
        <end position="281"/>
    </location>
</feature>
<comment type="caution">
    <text evidence="3">The sequence shown here is derived from an EMBL/GenBank/DDBJ whole genome shotgun (WGS) entry which is preliminary data.</text>
</comment>